<sequence length="644" mass="70770">MAPRAHSRKRSRAAAAVLFLSAGADAWISPGLGAVKASSGSRAFTNRPAASTAVDPRSGLFGFREQLSPMSAVATATRPLTTVASQVLSRSVPHTVPRFRPDDDYSLDSITRHLAIDSKADVARALHLLSLVASPAQQLFARETSEMVAEACGDRDVVLAAILFQAVQDGRISAADVKNEMGANVAALTQNSAEIIQLQSDSRELLWNTDQAPLSRISPSQAENLGNMLITMSADWRVVTLALVHHVRHTRTLTEGCGTEAALATETETAAIRTRTREAFVAAREALDVYAPLAHRLGMNQLKNDLENLGFKHLYPQQHQLITEQLAERAEKHEVLLSEQLLVLKRVLQEDTLFMNNIDHVVVEGRQKSPYSTWRKLLKISEGARLSTSSLADTNAIDQVLDAIALRVVLKPDAQAAATRPAERGEALCYHVLELVHEQWAHMDFRVKDYLAEPKENGYQALHTTCTMRYHGVVYPFEVQVRTQDMHRVAEWGKAAHFRYKEAGDGRTAMEGLSDEQLAANAEEAAPLQWLLHDPTVQVSNYLDSLDKSEPTVEVTDPIARPAAPVGSACEYANRLHDELQEQRVYVFGSDGNILDLKRGVTVQEALLFGDRPGGVTAEGSFRVNGRLARPDYELKNGDHLMAA</sequence>
<dbReference type="Pfam" id="PF04607">
    <property type="entry name" value="RelA_SpoT"/>
    <property type="match status" value="1"/>
</dbReference>
<dbReference type="Gene3D" id="3.30.460.10">
    <property type="entry name" value="Beta Polymerase, domain 2"/>
    <property type="match status" value="1"/>
</dbReference>
<dbReference type="GO" id="GO:0015969">
    <property type="term" value="P:guanosine tetraphosphate metabolic process"/>
    <property type="evidence" value="ECO:0007669"/>
    <property type="project" value="InterPro"/>
</dbReference>
<organism evidence="3">
    <name type="scientific">Florenciella parvula</name>
    <dbReference type="NCBI Taxonomy" id="236787"/>
    <lineage>
        <taxon>Eukaryota</taxon>
        <taxon>Sar</taxon>
        <taxon>Stramenopiles</taxon>
        <taxon>Ochrophyta</taxon>
        <taxon>Dictyochophyceae</taxon>
        <taxon>Florenciellales</taxon>
        <taxon>Florenciella</taxon>
    </lineage>
</organism>
<evidence type="ECO:0000259" key="2">
    <source>
        <dbReference type="SMART" id="SM00954"/>
    </source>
</evidence>
<dbReference type="CDD" id="cd05399">
    <property type="entry name" value="NT_Rel-Spo_like"/>
    <property type="match status" value="1"/>
</dbReference>
<evidence type="ECO:0000256" key="1">
    <source>
        <dbReference type="SAM" id="SignalP"/>
    </source>
</evidence>
<dbReference type="SUPFAM" id="SSF81301">
    <property type="entry name" value="Nucleotidyltransferase"/>
    <property type="match status" value="1"/>
</dbReference>
<dbReference type="EMBL" id="HBGT01016420">
    <property type="protein sequence ID" value="CAD9416334.1"/>
    <property type="molecule type" value="Transcribed_RNA"/>
</dbReference>
<dbReference type="Gene3D" id="1.10.3210.10">
    <property type="entry name" value="Hypothetical protein af1432"/>
    <property type="match status" value="1"/>
</dbReference>
<keyword evidence="1" id="KW-0732">Signal</keyword>
<dbReference type="InterPro" id="IPR007685">
    <property type="entry name" value="RelA_SpoT"/>
</dbReference>
<evidence type="ECO:0000313" key="3">
    <source>
        <dbReference type="EMBL" id="CAD9416334.1"/>
    </source>
</evidence>
<feature type="domain" description="RelA/SpoT" evidence="2">
    <location>
        <begin position="365"/>
        <end position="504"/>
    </location>
</feature>
<gene>
    <name evidence="3" type="ORF">FPAR1323_LOCUS8756</name>
</gene>
<protein>
    <recommendedName>
        <fullName evidence="2">RelA/SpoT domain-containing protein</fullName>
    </recommendedName>
</protein>
<dbReference type="SMART" id="SM00954">
    <property type="entry name" value="RelA_SpoT"/>
    <property type="match status" value="1"/>
</dbReference>
<dbReference type="SUPFAM" id="SSF109604">
    <property type="entry name" value="HD-domain/PDEase-like"/>
    <property type="match status" value="1"/>
</dbReference>
<name>A0A7S2C5L2_9STRA</name>
<accession>A0A7S2C5L2</accession>
<dbReference type="InterPro" id="IPR043519">
    <property type="entry name" value="NT_sf"/>
</dbReference>
<proteinExistence type="predicted"/>
<dbReference type="PANTHER" id="PTHR21262:SF31">
    <property type="entry name" value="GTP PYROPHOSPHOKINASE"/>
    <property type="match status" value="1"/>
</dbReference>
<dbReference type="Pfam" id="PF13328">
    <property type="entry name" value="HD_4"/>
    <property type="match status" value="1"/>
</dbReference>
<feature type="signal peptide" evidence="1">
    <location>
        <begin position="1"/>
        <end position="26"/>
    </location>
</feature>
<feature type="chain" id="PRO_5030716395" description="RelA/SpoT domain-containing protein" evidence="1">
    <location>
        <begin position="27"/>
        <end position="644"/>
    </location>
</feature>
<dbReference type="PANTHER" id="PTHR21262">
    <property type="entry name" value="GUANOSINE-3',5'-BIS DIPHOSPHATE 3'-PYROPHOSPHOHYDROLASE"/>
    <property type="match status" value="1"/>
</dbReference>
<dbReference type="AlphaFoldDB" id="A0A7S2C5L2"/>
<reference evidence="3" key="1">
    <citation type="submission" date="2021-01" db="EMBL/GenBank/DDBJ databases">
        <authorList>
            <person name="Corre E."/>
            <person name="Pelletier E."/>
            <person name="Niang G."/>
            <person name="Scheremetjew M."/>
            <person name="Finn R."/>
            <person name="Kale V."/>
            <person name="Holt S."/>
            <person name="Cochrane G."/>
            <person name="Meng A."/>
            <person name="Brown T."/>
            <person name="Cohen L."/>
        </authorList>
    </citation>
    <scope>NUCLEOTIDE SEQUENCE</scope>
    <source>
        <strain evidence="3">RCC1693</strain>
    </source>
</reference>